<feature type="transmembrane region" description="Helical" evidence="1">
    <location>
        <begin position="79"/>
        <end position="97"/>
    </location>
</feature>
<organism evidence="2 3">
    <name type="scientific">Pseudarthrobacter enclensis</name>
    <dbReference type="NCBI Taxonomy" id="993070"/>
    <lineage>
        <taxon>Bacteria</taxon>
        <taxon>Bacillati</taxon>
        <taxon>Actinomycetota</taxon>
        <taxon>Actinomycetes</taxon>
        <taxon>Micrococcales</taxon>
        <taxon>Micrococcaceae</taxon>
        <taxon>Pseudarthrobacter</taxon>
    </lineage>
</organism>
<evidence type="ECO:0000313" key="3">
    <source>
        <dbReference type="Proteomes" id="UP001226577"/>
    </source>
</evidence>
<feature type="transmembrane region" description="Helical" evidence="1">
    <location>
        <begin position="49"/>
        <end position="73"/>
    </location>
</feature>
<keyword evidence="1" id="KW-0812">Transmembrane</keyword>
<evidence type="ECO:0000313" key="2">
    <source>
        <dbReference type="EMBL" id="MDP9886838.1"/>
    </source>
</evidence>
<keyword evidence="3" id="KW-1185">Reference proteome</keyword>
<keyword evidence="1" id="KW-0472">Membrane</keyword>
<keyword evidence="1" id="KW-1133">Transmembrane helix</keyword>
<feature type="transmembrane region" description="Helical" evidence="1">
    <location>
        <begin position="20"/>
        <end position="37"/>
    </location>
</feature>
<reference evidence="2 3" key="1">
    <citation type="submission" date="2023-07" db="EMBL/GenBank/DDBJ databases">
        <title>Sorghum-associated microbial communities from plants grown in Nebraska, USA.</title>
        <authorList>
            <person name="Schachtman D."/>
        </authorList>
    </citation>
    <scope>NUCLEOTIDE SEQUENCE [LARGE SCALE GENOMIC DNA]</scope>
    <source>
        <strain evidence="2 3">CC222</strain>
    </source>
</reference>
<dbReference type="Proteomes" id="UP001226577">
    <property type="component" value="Unassembled WGS sequence"/>
</dbReference>
<proteinExistence type="predicted"/>
<gene>
    <name evidence="2" type="ORF">J2X98_000408</name>
</gene>
<name>A0ABT9RQ86_9MICC</name>
<protein>
    <submittedName>
        <fullName evidence="2">Uncharacterized protein</fullName>
    </submittedName>
</protein>
<dbReference type="EMBL" id="JAUSRE010000002">
    <property type="protein sequence ID" value="MDP9886838.1"/>
    <property type="molecule type" value="Genomic_DNA"/>
</dbReference>
<evidence type="ECO:0000256" key="1">
    <source>
        <dbReference type="SAM" id="Phobius"/>
    </source>
</evidence>
<accession>A0ABT9RQ86</accession>
<sequence>MSPGMQSVAAFSSSMPGQILLALGQTIVVVCVCFDMVRELSVPRSHRRYVASTVFRTLAIPSVMANAMTVFVALVMSSWVDVVMGMFVLVAIVFRFHHNQDEDNWWKGKGKKLARWARRQFAGRTSTAPAMG</sequence>
<comment type="caution">
    <text evidence="2">The sequence shown here is derived from an EMBL/GenBank/DDBJ whole genome shotgun (WGS) entry which is preliminary data.</text>
</comment>